<keyword evidence="3" id="KW-1185">Reference proteome</keyword>
<sequence>MFNAINGIYEIAVTEENEKIQESIIKLTDTLRYTIDSIDRDEVLVEQEINAINNYIDLQKIRFDLTDLKLDTEFDIKNLDFKIAPLLLLNFVENAFKHGYRHDKKSIISIKLEVNKKELILDIINTNHSQRINSDGGNHNSKKILSLKYPGLHRLIIKNEEKYFQVKLWIKTR</sequence>
<dbReference type="InterPro" id="IPR010559">
    <property type="entry name" value="Sig_transdc_His_kin_internal"/>
</dbReference>
<evidence type="ECO:0000313" key="3">
    <source>
        <dbReference type="Proteomes" id="UP000559010"/>
    </source>
</evidence>
<feature type="domain" description="Signal transduction histidine kinase internal region" evidence="1">
    <location>
        <begin position="1"/>
        <end position="64"/>
    </location>
</feature>
<reference evidence="2 3" key="1">
    <citation type="submission" date="2020-04" db="EMBL/GenBank/DDBJ databases">
        <title>Flammeovirgaceae bacterium KN852 isolated from deep sea.</title>
        <authorList>
            <person name="Zhang D.-C."/>
        </authorList>
    </citation>
    <scope>NUCLEOTIDE SEQUENCE [LARGE SCALE GENOMIC DNA]</scope>
    <source>
        <strain evidence="2 3">KN852</strain>
    </source>
</reference>
<evidence type="ECO:0000313" key="2">
    <source>
        <dbReference type="EMBL" id="NMM47734.1"/>
    </source>
</evidence>
<dbReference type="SUPFAM" id="SSF55874">
    <property type="entry name" value="ATPase domain of HSP90 chaperone/DNA topoisomerase II/histidine kinase"/>
    <property type="match status" value="1"/>
</dbReference>
<name>A0A848IZT7_9BACT</name>
<dbReference type="GO" id="GO:0016020">
    <property type="term" value="C:membrane"/>
    <property type="evidence" value="ECO:0007669"/>
    <property type="project" value="InterPro"/>
</dbReference>
<protein>
    <submittedName>
        <fullName evidence="2">Histidine kinase</fullName>
    </submittedName>
</protein>
<dbReference type="GO" id="GO:0000155">
    <property type="term" value="F:phosphorelay sensor kinase activity"/>
    <property type="evidence" value="ECO:0007669"/>
    <property type="project" value="InterPro"/>
</dbReference>
<keyword evidence="2" id="KW-0418">Kinase</keyword>
<dbReference type="Proteomes" id="UP000559010">
    <property type="component" value="Unassembled WGS sequence"/>
</dbReference>
<dbReference type="PANTHER" id="PTHR34220:SF7">
    <property type="entry name" value="SENSOR HISTIDINE KINASE YPDA"/>
    <property type="match status" value="1"/>
</dbReference>
<dbReference type="Pfam" id="PF06580">
    <property type="entry name" value="His_kinase"/>
    <property type="match status" value="1"/>
</dbReference>
<accession>A0A848IZT7</accession>
<dbReference type="EMBL" id="JABBNU010000003">
    <property type="protein sequence ID" value="NMM47734.1"/>
    <property type="molecule type" value="Genomic_DNA"/>
</dbReference>
<comment type="caution">
    <text evidence="2">The sequence shown here is derived from an EMBL/GenBank/DDBJ whole genome shotgun (WGS) entry which is preliminary data.</text>
</comment>
<organism evidence="2 3">
    <name type="scientific">Marinigracilibium pacificum</name>
    <dbReference type="NCBI Taxonomy" id="2729599"/>
    <lineage>
        <taxon>Bacteria</taxon>
        <taxon>Pseudomonadati</taxon>
        <taxon>Bacteroidota</taxon>
        <taxon>Cytophagia</taxon>
        <taxon>Cytophagales</taxon>
        <taxon>Flammeovirgaceae</taxon>
        <taxon>Marinigracilibium</taxon>
    </lineage>
</organism>
<evidence type="ECO:0000259" key="1">
    <source>
        <dbReference type="Pfam" id="PF06580"/>
    </source>
</evidence>
<dbReference type="PANTHER" id="PTHR34220">
    <property type="entry name" value="SENSOR HISTIDINE KINASE YPDA"/>
    <property type="match status" value="1"/>
</dbReference>
<dbReference type="InterPro" id="IPR036890">
    <property type="entry name" value="HATPase_C_sf"/>
</dbReference>
<proteinExistence type="predicted"/>
<keyword evidence="2" id="KW-0808">Transferase</keyword>
<gene>
    <name evidence="2" type="ORF">HH304_04930</name>
</gene>
<dbReference type="InterPro" id="IPR050640">
    <property type="entry name" value="Bact_2-comp_sensor_kinase"/>
</dbReference>
<dbReference type="AlphaFoldDB" id="A0A848IZT7"/>